<feature type="region of interest" description="Disordered" evidence="1">
    <location>
        <begin position="416"/>
        <end position="435"/>
    </location>
</feature>
<keyword evidence="3" id="KW-1185">Reference proteome</keyword>
<dbReference type="EMBL" id="CCBN010000021">
    <property type="protein sequence ID" value="CDO57401.1"/>
    <property type="molecule type" value="Genomic_DNA"/>
</dbReference>
<proteinExistence type="predicted"/>
<feature type="region of interest" description="Disordered" evidence="1">
    <location>
        <begin position="369"/>
        <end position="410"/>
    </location>
</feature>
<sequence>MNGLQIKGSARSSDTAKTASEISNESGNSTLATTNLLPTAEEARAAGIDTMEELIKFDNLTFLTPVDGSISASAWAVQLKLKLKQLGANHYCLYKWPPALMHSFVRYPLSTVLGFESEVIRRDKTAAVPPGHLEIIRSWERTDNDKILCESRPSIVIQADPLLVMCDIFPTVFKSYPEFKLFFTRQMSLKEIQEKLYQLYIGIWIASNTPSLLINHFMPTAFLPFFREVYSLSEFFKCLKDIDVKWKWLELENLFKRISQILKLGWPGTERGEINDPLVLAMAIKRILKETESFQDLSPEFIKHFNHVQVLGNVARRLGQLYEGYQEDRFDLESLRSMHPPKLLNKESAAALLHDIKASAHMLWRKNSGWQAPSEHRNSIPPVQQRLPSLTPSDSTPPRHPSGRSLSDAINGTPALARSISPADSGSPAGSTTSSISHRFSIAPENRSSSSNKSLSKRGTLKRLDPELVASLKKKISRGTLTREEEDLVHMYSFIFHYKLAAKEKRYREESYGR</sequence>
<protein>
    <submittedName>
        <fullName evidence="2">Uncharacterized protein</fullName>
    </submittedName>
</protein>
<accession>A0A0J9XJG9</accession>
<evidence type="ECO:0000256" key="1">
    <source>
        <dbReference type="SAM" id="MobiDB-lite"/>
    </source>
</evidence>
<dbReference type="AlphaFoldDB" id="A0A0J9XJG9"/>
<feature type="compositionally biased region" description="Polar residues" evidence="1">
    <location>
        <begin position="10"/>
        <end position="31"/>
    </location>
</feature>
<evidence type="ECO:0000313" key="3">
    <source>
        <dbReference type="Proteomes" id="UP000242525"/>
    </source>
</evidence>
<dbReference type="Proteomes" id="UP000242525">
    <property type="component" value="Unassembled WGS sequence"/>
</dbReference>
<comment type="caution">
    <text evidence="2">The sequence shown here is derived from an EMBL/GenBank/DDBJ whole genome shotgun (WGS) entry which is preliminary data.</text>
</comment>
<name>A0A0J9XJG9_GEOCN</name>
<feature type="compositionally biased region" description="Polar residues" evidence="1">
    <location>
        <begin position="422"/>
        <end position="435"/>
    </location>
</feature>
<reference evidence="2" key="1">
    <citation type="submission" date="2014-03" db="EMBL/GenBank/DDBJ databases">
        <authorList>
            <person name="Casaregola S."/>
        </authorList>
    </citation>
    <scope>NUCLEOTIDE SEQUENCE [LARGE SCALE GENOMIC DNA]</scope>
    <source>
        <strain evidence="2">CLIB 918</strain>
    </source>
</reference>
<organism evidence="2 3">
    <name type="scientific">Geotrichum candidum</name>
    <name type="common">Oospora lactis</name>
    <name type="synonym">Dipodascus geotrichum</name>
    <dbReference type="NCBI Taxonomy" id="1173061"/>
    <lineage>
        <taxon>Eukaryota</taxon>
        <taxon>Fungi</taxon>
        <taxon>Dikarya</taxon>
        <taxon>Ascomycota</taxon>
        <taxon>Saccharomycotina</taxon>
        <taxon>Dipodascomycetes</taxon>
        <taxon>Dipodascales</taxon>
        <taxon>Dipodascaceae</taxon>
        <taxon>Geotrichum</taxon>
    </lineage>
</organism>
<evidence type="ECO:0000313" key="2">
    <source>
        <dbReference type="EMBL" id="CDO57401.1"/>
    </source>
</evidence>
<feature type="region of interest" description="Disordered" evidence="1">
    <location>
        <begin position="440"/>
        <end position="459"/>
    </location>
</feature>
<gene>
    <name evidence="2" type="ORF">BN980_GECA21s00604g</name>
</gene>
<feature type="compositionally biased region" description="Low complexity" evidence="1">
    <location>
        <begin position="387"/>
        <end position="396"/>
    </location>
</feature>
<feature type="region of interest" description="Disordered" evidence="1">
    <location>
        <begin position="1"/>
        <end position="31"/>
    </location>
</feature>